<dbReference type="InterPro" id="IPR000182">
    <property type="entry name" value="GNAT_dom"/>
</dbReference>
<dbReference type="GO" id="GO:0016747">
    <property type="term" value="F:acyltransferase activity, transferring groups other than amino-acyl groups"/>
    <property type="evidence" value="ECO:0007669"/>
    <property type="project" value="InterPro"/>
</dbReference>
<protein>
    <submittedName>
        <fullName evidence="2">N-acetyltransferase</fullName>
    </submittedName>
</protein>
<dbReference type="PANTHER" id="PTHR43792:SF1">
    <property type="entry name" value="N-ACETYLTRANSFERASE DOMAIN-CONTAINING PROTEIN"/>
    <property type="match status" value="1"/>
</dbReference>
<organism evidence="2 3">
    <name type="scientific">Catellatospora bangladeshensis</name>
    <dbReference type="NCBI Taxonomy" id="310355"/>
    <lineage>
        <taxon>Bacteria</taxon>
        <taxon>Bacillati</taxon>
        <taxon>Actinomycetota</taxon>
        <taxon>Actinomycetes</taxon>
        <taxon>Micromonosporales</taxon>
        <taxon>Micromonosporaceae</taxon>
        <taxon>Catellatospora</taxon>
    </lineage>
</organism>
<dbReference type="RefSeq" id="WP_203756101.1">
    <property type="nucleotide sequence ID" value="NZ_BONF01000052.1"/>
</dbReference>
<name>A0A8J3JZB3_9ACTN</name>
<dbReference type="SUPFAM" id="SSF55729">
    <property type="entry name" value="Acyl-CoA N-acyltransferases (Nat)"/>
    <property type="match status" value="1"/>
</dbReference>
<dbReference type="EMBL" id="BONF01000052">
    <property type="protein sequence ID" value="GIF85749.1"/>
    <property type="molecule type" value="Genomic_DNA"/>
</dbReference>
<gene>
    <name evidence="2" type="ORF">Cba03nite_70980</name>
</gene>
<dbReference type="Gene3D" id="3.40.630.30">
    <property type="match status" value="1"/>
</dbReference>
<dbReference type="AlphaFoldDB" id="A0A8J3JZB3"/>
<comment type="caution">
    <text evidence="2">The sequence shown here is derived from an EMBL/GenBank/DDBJ whole genome shotgun (WGS) entry which is preliminary data.</text>
</comment>
<dbReference type="Proteomes" id="UP000601223">
    <property type="component" value="Unassembled WGS sequence"/>
</dbReference>
<evidence type="ECO:0000259" key="1">
    <source>
        <dbReference type="PROSITE" id="PS51186"/>
    </source>
</evidence>
<accession>A0A8J3JZB3</accession>
<sequence length="178" mass="20273">MRLETARLLVREWTDSPADLDRNYDTYRREEVTRWLGAATPLVNREQSPLLMDRRREYYAAHPGYGVWAVEVRATGVVAGSVLLKEMPIPSDGPGRGEIEIGWHLHPDSWGHGYATEAARAVLDHGWALGLTEIHAIARPDNAPSLSVMRRLGMTRVGRTDRWYDLDAEHYMITRPGW</sequence>
<dbReference type="Pfam" id="PF13302">
    <property type="entry name" value="Acetyltransf_3"/>
    <property type="match status" value="1"/>
</dbReference>
<keyword evidence="3" id="KW-1185">Reference proteome</keyword>
<evidence type="ECO:0000313" key="2">
    <source>
        <dbReference type="EMBL" id="GIF85749.1"/>
    </source>
</evidence>
<reference evidence="2 3" key="1">
    <citation type="submission" date="2021-01" db="EMBL/GenBank/DDBJ databases">
        <title>Whole genome shotgun sequence of Catellatospora bangladeshensis NBRC 107357.</title>
        <authorList>
            <person name="Komaki H."/>
            <person name="Tamura T."/>
        </authorList>
    </citation>
    <scope>NUCLEOTIDE SEQUENCE [LARGE SCALE GENOMIC DNA]</scope>
    <source>
        <strain evidence="2 3">NBRC 107357</strain>
    </source>
</reference>
<dbReference type="PANTHER" id="PTHR43792">
    <property type="entry name" value="GNAT FAMILY, PUTATIVE (AFU_ORTHOLOGUE AFUA_3G00765)-RELATED-RELATED"/>
    <property type="match status" value="1"/>
</dbReference>
<evidence type="ECO:0000313" key="3">
    <source>
        <dbReference type="Proteomes" id="UP000601223"/>
    </source>
</evidence>
<feature type="domain" description="N-acetyltransferase" evidence="1">
    <location>
        <begin position="8"/>
        <end position="176"/>
    </location>
</feature>
<proteinExistence type="predicted"/>
<dbReference type="InterPro" id="IPR051531">
    <property type="entry name" value="N-acetyltransferase"/>
</dbReference>
<dbReference type="PROSITE" id="PS51186">
    <property type="entry name" value="GNAT"/>
    <property type="match status" value="1"/>
</dbReference>
<dbReference type="InterPro" id="IPR016181">
    <property type="entry name" value="Acyl_CoA_acyltransferase"/>
</dbReference>